<dbReference type="EMBL" id="AGNK02002375">
    <property type="status" value="NOT_ANNOTATED_CDS"/>
    <property type="molecule type" value="Genomic_DNA"/>
</dbReference>
<reference evidence="3" key="1">
    <citation type="journal article" date="2012" name="Nat. Biotechnol.">
        <title>Reference genome sequence of the model plant Setaria.</title>
        <authorList>
            <person name="Bennetzen J.L."/>
            <person name="Schmutz J."/>
            <person name="Wang H."/>
            <person name="Percifield R."/>
            <person name="Hawkins J."/>
            <person name="Pontaroli A.C."/>
            <person name="Estep M."/>
            <person name="Feng L."/>
            <person name="Vaughn J.N."/>
            <person name="Grimwood J."/>
            <person name="Jenkins J."/>
            <person name="Barry K."/>
            <person name="Lindquist E."/>
            <person name="Hellsten U."/>
            <person name="Deshpande S."/>
            <person name="Wang X."/>
            <person name="Wu X."/>
            <person name="Mitros T."/>
            <person name="Triplett J."/>
            <person name="Yang X."/>
            <person name="Ye C.Y."/>
            <person name="Mauro-Herrera M."/>
            <person name="Wang L."/>
            <person name="Li P."/>
            <person name="Sharma M."/>
            <person name="Sharma R."/>
            <person name="Ronald P.C."/>
            <person name="Panaud O."/>
            <person name="Kellogg E.A."/>
            <person name="Brutnell T.P."/>
            <person name="Doust A.N."/>
            <person name="Tuskan G.A."/>
            <person name="Rokhsar D."/>
            <person name="Devos K.M."/>
        </authorList>
    </citation>
    <scope>NUCLEOTIDE SEQUENCE [LARGE SCALE GENOMIC DNA]</scope>
    <source>
        <strain evidence="3">cv. Yugu1</strain>
    </source>
</reference>
<keyword evidence="3" id="KW-1185">Reference proteome</keyword>
<evidence type="ECO:0000256" key="1">
    <source>
        <dbReference type="SAM" id="MobiDB-lite"/>
    </source>
</evidence>
<reference evidence="2" key="2">
    <citation type="submission" date="2018-08" db="UniProtKB">
        <authorList>
            <consortium name="EnsemblPlants"/>
        </authorList>
    </citation>
    <scope>IDENTIFICATION</scope>
    <source>
        <strain evidence="2">Yugu1</strain>
    </source>
</reference>
<dbReference type="InParanoid" id="K3Y3H8"/>
<dbReference type="EnsemblPlants" id="KQL10385">
    <property type="protein sequence ID" value="KQL10385"/>
    <property type="gene ID" value="SETIT_008763mg"/>
</dbReference>
<evidence type="ECO:0000313" key="2">
    <source>
        <dbReference type="EnsemblPlants" id="KQL10385"/>
    </source>
</evidence>
<protein>
    <submittedName>
        <fullName evidence="2">Uncharacterized protein</fullName>
    </submittedName>
</protein>
<feature type="region of interest" description="Disordered" evidence="1">
    <location>
        <begin position="1"/>
        <end position="28"/>
    </location>
</feature>
<sequence length="48" mass="5415">MSVLANFSRAPGASVPRKSPRFVPNPEKFWGPRPKACRHPKVFHVDKS</sequence>
<accession>K3Y3H8</accession>
<dbReference type="AlphaFoldDB" id="K3Y3H8"/>
<organism evidence="2 3">
    <name type="scientific">Setaria italica</name>
    <name type="common">Foxtail millet</name>
    <name type="synonym">Panicum italicum</name>
    <dbReference type="NCBI Taxonomy" id="4555"/>
    <lineage>
        <taxon>Eukaryota</taxon>
        <taxon>Viridiplantae</taxon>
        <taxon>Streptophyta</taxon>
        <taxon>Embryophyta</taxon>
        <taxon>Tracheophyta</taxon>
        <taxon>Spermatophyta</taxon>
        <taxon>Magnoliopsida</taxon>
        <taxon>Liliopsida</taxon>
        <taxon>Poales</taxon>
        <taxon>Poaceae</taxon>
        <taxon>PACMAD clade</taxon>
        <taxon>Panicoideae</taxon>
        <taxon>Panicodae</taxon>
        <taxon>Paniceae</taxon>
        <taxon>Cenchrinae</taxon>
        <taxon>Setaria</taxon>
    </lineage>
</organism>
<proteinExistence type="predicted"/>
<dbReference type="HOGENOM" id="CLU_3160916_0_0_1"/>
<evidence type="ECO:0000313" key="3">
    <source>
        <dbReference type="Proteomes" id="UP000004995"/>
    </source>
</evidence>
<name>K3Y3H8_SETIT</name>
<dbReference type="Gramene" id="KQL10385">
    <property type="protein sequence ID" value="KQL10385"/>
    <property type="gene ID" value="SETIT_008763mg"/>
</dbReference>
<dbReference type="Proteomes" id="UP000004995">
    <property type="component" value="Unassembled WGS sequence"/>
</dbReference>